<dbReference type="InterPro" id="IPR001296">
    <property type="entry name" value="Glyco_trans_1"/>
</dbReference>
<sequence length="404" mass="46116">MAILPYINMIFGWDYDRYYIIINYMKLAVFSDAFLPQVNGMVSHLLETLPLLSNKHQILLVVPRPRSKIDLLTELKNIEIVYLSGIPSYIYKDWQITLPFSPYIQKKVSQFKPNIIHFHGPLTVSLNGLIFANQKHIPCVGSFHGYFMEPEYLKIVGLDKFGLHKSKLLNKLLWKYSNIVYNRTNTIICPSEATKKDLIDHGHNKPVVVISNGINLHQKKELKIKYKLPQNYFLHVGRLSKEKNIEILIEAIKKTDKKINLLIVGDGPIKTTLEKMVMNKGLSKRIIFLGMIPYTQLPSSNIYKNAIAFITTSTSETQGITILEAMREGLPIIGVNAKALPELIVNNGILCDPDNIDQISKSMVLLNEDKEMRQRYAGNSLLNVKKHNVSNTVRKLESVYNSLI</sequence>
<organism evidence="3 4">
    <name type="scientific">Candidatus Roizmanbacteria bacterium RIFCSPLOWO2_02_FULL_36_11</name>
    <dbReference type="NCBI Taxonomy" id="1802071"/>
    <lineage>
        <taxon>Bacteria</taxon>
        <taxon>Candidatus Roizmaniibacteriota</taxon>
    </lineage>
</organism>
<reference evidence="3 4" key="1">
    <citation type="journal article" date="2016" name="Nat. Commun.">
        <title>Thousands of microbial genomes shed light on interconnected biogeochemical processes in an aquifer system.</title>
        <authorList>
            <person name="Anantharaman K."/>
            <person name="Brown C.T."/>
            <person name="Hug L.A."/>
            <person name="Sharon I."/>
            <person name="Castelle C.J."/>
            <person name="Probst A.J."/>
            <person name="Thomas B.C."/>
            <person name="Singh A."/>
            <person name="Wilkins M.J."/>
            <person name="Karaoz U."/>
            <person name="Brodie E.L."/>
            <person name="Williams K.H."/>
            <person name="Hubbard S.S."/>
            <person name="Banfield J.F."/>
        </authorList>
    </citation>
    <scope>NUCLEOTIDE SEQUENCE [LARGE SCALE GENOMIC DNA]</scope>
</reference>
<dbReference type="PANTHER" id="PTHR45947">
    <property type="entry name" value="SULFOQUINOVOSYL TRANSFERASE SQD2"/>
    <property type="match status" value="1"/>
</dbReference>
<name>A0A1F7JC67_9BACT</name>
<proteinExistence type="predicted"/>
<dbReference type="GO" id="GO:0016757">
    <property type="term" value="F:glycosyltransferase activity"/>
    <property type="evidence" value="ECO:0007669"/>
    <property type="project" value="InterPro"/>
</dbReference>
<evidence type="ECO:0000313" key="4">
    <source>
        <dbReference type="Proteomes" id="UP000177418"/>
    </source>
</evidence>
<gene>
    <name evidence="3" type="ORF">A3H78_02640</name>
</gene>
<dbReference type="Proteomes" id="UP000177418">
    <property type="component" value="Unassembled WGS sequence"/>
</dbReference>
<dbReference type="InterPro" id="IPR050194">
    <property type="entry name" value="Glycosyltransferase_grp1"/>
</dbReference>
<dbReference type="Pfam" id="PF00534">
    <property type="entry name" value="Glycos_transf_1"/>
    <property type="match status" value="1"/>
</dbReference>
<dbReference type="SUPFAM" id="SSF53756">
    <property type="entry name" value="UDP-Glycosyltransferase/glycogen phosphorylase"/>
    <property type="match status" value="1"/>
</dbReference>
<feature type="domain" description="Glycosyltransferase subfamily 4-like N-terminal" evidence="2">
    <location>
        <begin position="38"/>
        <end position="217"/>
    </location>
</feature>
<protein>
    <recommendedName>
        <fullName evidence="5">Glycosyl transferase family 1 domain-containing protein</fullName>
    </recommendedName>
</protein>
<dbReference type="Gene3D" id="3.40.50.2000">
    <property type="entry name" value="Glycogen Phosphorylase B"/>
    <property type="match status" value="2"/>
</dbReference>
<evidence type="ECO:0008006" key="5">
    <source>
        <dbReference type="Google" id="ProtNLM"/>
    </source>
</evidence>
<dbReference type="EMBL" id="MGAV01000022">
    <property type="protein sequence ID" value="OGK53209.1"/>
    <property type="molecule type" value="Genomic_DNA"/>
</dbReference>
<dbReference type="InterPro" id="IPR028098">
    <property type="entry name" value="Glyco_trans_4-like_N"/>
</dbReference>
<dbReference type="AlphaFoldDB" id="A0A1F7JC67"/>
<evidence type="ECO:0000259" key="1">
    <source>
        <dbReference type="Pfam" id="PF00534"/>
    </source>
</evidence>
<accession>A0A1F7JC67</accession>
<evidence type="ECO:0000313" key="3">
    <source>
        <dbReference type="EMBL" id="OGK53209.1"/>
    </source>
</evidence>
<dbReference type="PANTHER" id="PTHR45947:SF3">
    <property type="entry name" value="SULFOQUINOVOSYL TRANSFERASE SQD2"/>
    <property type="match status" value="1"/>
</dbReference>
<evidence type="ECO:0000259" key="2">
    <source>
        <dbReference type="Pfam" id="PF13439"/>
    </source>
</evidence>
<feature type="domain" description="Glycosyl transferase family 1" evidence="1">
    <location>
        <begin position="227"/>
        <end position="378"/>
    </location>
</feature>
<comment type="caution">
    <text evidence="3">The sequence shown here is derived from an EMBL/GenBank/DDBJ whole genome shotgun (WGS) entry which is preliminary data.</text>
</comment>
<dbReference type="Pfam" id="PF13439">
    <property type="entry name" value="Glyco_transf_4"/>
    <property type="match status" value="1"/>
</dbReference>